<dbReference type="InterPro" id="IPR032155">
    <property type="entry name" value="DUF4992"/>
</dbReference>
<comment type="caution">
    <text evidence="4">The sequence shown here is derived from an EMBL/GenBank/DDBJ whole genome shotgun (WGS) entry which is preliminary data.</text>
</comment>
<dbReference type="Pfam" id="PF16383">
    <property type="entry name" value="DUF4992"/>
    <property type="match status" value="1"/>
</dbReference>
<feature type="domain" description="DUF4992" evidence="2">
    <location>
        <begin position="10"/>
        <end position="168"/>
    </location>
</feature>
<evidence type="ECO:0000259" key="2">
    <source>
        <dbReference type="Pfam" id="PF16383"/>
    </source>
</evidence>
<dbReference type="InterPro" id="IPR032530">
    <property type="entry name" value="DUF4957"/>
</dbReference>
<dbReference type="Pfam" id="PF17161">
    <property type="entry name" value="DUF5123"/>
    <property type="match status" value="1"/>
</dbReference>
<sequence>MEKHFQIMCEKAKYMVMMALLTFLAACDKGVDADETFVSDVKNTTLESPEAAGVEMSLSPDGSRLVVTWPVVKGAGGYEFTLYNVDDFEKPIVIGVEKEVIDGCSAVREVEADTKYMAAIRTLGNEQYNNKEAQTASEIPYSTLAPTDATIESGDISAWLVANPIPADKIGQEYTIDLVGGREYIVSDVIDFGNQQVTIRGSKVNHAKIKMVGNASFLTNKGFKLKFADVDCAEMTAATLLGTSTTPDASSQVASGEYVVSTPIMLQGCNVTNLGKKLFYDMNKVKYCIDYLGFDDCNIQMLQSDVLVHAAKSSIIRMDVIKSTLYSTVQSNSFFLQISGQRPTKITGYTGAEFNFLNSTFYNLAYNKDFNNWNNYRGQSCVFLNFKSVLFAECGRGNITDKLQGNANMKHDYANNAYWYNGSGKDKYDTSATFTDPQMVAPLNGDFTLKSAEYIDKRIGDPRWLPEEVLE</sequence>
<dbReference type="EMBL" id="JABAGL010000005">
    <property type="protein sequence ID" value="NME85330.1"/>
    <property type="molecule type" value="Genomic_DNA"/>
</dbReference>
<reference evidence="4 5" key="1">
    <citation type="submission" date="2020-04" db="EMBL/GenBank/DDBJ databases">
        <authorList>
            <person name="Hitch T.C.A."/>
            <person name="Wylensek D."/>
            <person name="Clavel T."/>
        </authorList>
    </citation>
    <scope>NUCLEOTIDE SEQUENCE [LARGE SCALE GENOMIC DNA]</scope>
    <source>
        <strain evidence="4 5">WCA3-601-WT-5E</strain>
    </source>
</reference>
<accession>A0A7X9S9Q6</accession>
<dbReference type="InterPro" id="IPR033427">
    <property type="entry name" value="DUF5123"/>
</dbReference>
<dbReference type="Proteomes" id="UP000520291">
    <property type="component" value="Unassembled WGS sequence"/>
</dbReference>
<organism evidence="4 5">
    <name type="scientific">Bacteroides eggerthii</name>
    <dbReference type="NCBI Taxonomy" id="28111"/>
    <lineage>
        <taxon>Bacteria</taxon>
        <taxon>Pseudomonadati</taxon>
        <taxon>Bacteroidota</taxon>
        <taxon>Bacteroidia</taxon>
        <taxon>Bacteroidales</taxon>
        <taxon>Bacteroidaceae</taxon>
        <taxon>Bacteroides</taxon>
    </lineage>
</organism>
<dbReference type="RefSeq" id="WP_168947302.1">
    <property type="nucleotide sequence ID" value="NZ_JABAGL010000005.1"/>
</dbReference>
<gene>
    <name evidence="4" type="ORF">HF841_04725</name>
</gene>
<dbReference type="AlphaFoldDB" id="A0A7X9S9Q6"/>
<name>A0A7X9S9Q6_9BACE</name>
<dbReference type="PROSITE" id="PS51257">
    <property type="entry name" value="PROKAR_LIPOPROTEIN"/>
    <property type="match status" value="1"/>
</dbReference>
<evidence type="ECO:0000313" key="5">
    <source>
        <dbReference type="Proteomes" id="UP000520291"/>
    </source>
</evidence>
<feature type="domain" description="DUF4957" evidence="1">
    <location>
        <begin position="184"/>
        <end position="328"/>
    </location>
</feature>
<proteinExistence type="predicted"/>
<feature type="domain" description="DUF5123" evidence="3">
    <location>
        <begin position="355"/>
        <end position="464"/>
    </location>
</feature>
<evidence type="ECO:0000313" key="4">
    <source>
        <dbReference type="EMBL" id="NME85330.1"/>
    </source>
</evidence>
<dbReference type="Pfam" id="PF16318">
    <property type="entry name" value="DUF4957"/>
    <property type="match status" value="1"/>
</dbReference>
<evidence type="ECO:0000259" key="1">
    <source>
        <dbReference type="Pfam" id="PF16318"/>
    </source>
</evidence>
<protein>
    <submittedName>
        <fullName evidence="4">DUF4957 domain-containing protein</fullName>
    </submittedName>
</protein>
<evidence type="ECO:0000259" key="3">
    <source>
        <dbReference type="Pfam" id="PF17161"/>
    </source>
</evidence>